<organism evidence="1 2">
    <name type="scientific">Brachionus plicatilis</name>
    <name type="common">Marine rotifer</name>
    <name type="synonym">Brachionus muelleri</name>
    <dbReference type="NCBI Taxonomy" id="10195"/>
    <lineage>
        <taxon>Eukaryota</taxon>
        <taxon>Metazoa</taxon>
        <taxon>Spiralia</taxon>
        <taxon>Gnathifera</taxon>
        <taxon>Rotifera</taxon>
        <taxon>Eurotatoria</taxon>
        <taxon>Monogononta</taxon>
        <taxon>Pseudotrocha</taxon>
        <taxon>Ploima</taxon>
        <taxon>Brachionidae</taxon>
        <taxon>Brachionus</taxon>
    </lineage>
</organism>
<keyword evidence="2" id="KW-1185">Reference proteome</keyword>
<name>A0A3M7RE31_BRAPC</name>
<gene>
    <name evidence="1" type="ORF">BpHYR1_022436</name>
</gene>
<accession>A0A3M7RE31</accession>
<dbReference type="Proteomes" id="UP000276133">
    <property type="component" value="Unassembled WGS sequence"/>
</dbReference>
<evidence type="ECO:0000313" key="2">
    <source>
        <dbReference type="Proteomes" id="UP000276133"/>
    </source>
</evidence>
<dbReference type="EMBL" id="REGN01003603">
    <property type="protein sequence ID" value="RNA21780.1"/>
    <property type="molecule type" value="Genomic_DNA"/>
</dbReference>
<proteinExistence type="predicted"/>
<comment type="caution">
    <text evidence="1">The sequence shown here is derived from an EMBL/GenBank/DDBJ whole genome shotgun (WGS) entry which is preliminary data.</text>
</comment>
<evidence type="ECO:0000313" key="1">
    <source>
        <dbReference type="EMBL" id="RNA21780.1"/>
    </source>
</evidence>
<sequence>MALKRLKERTKFHSKLPGTDTFCRTSFRPKDKKLFKFKICAFNPDEAFIGEIAIDKIVTRDREKCL</sequence>
<reference evidence="1 2" key="1">
    <citation type="journal article" date="2018" name="Sci. Rep.">
        <title>Genomic signatures of local adaptation to the degree of environmental predictability in rotifers.</title>
        <authorList>
            <person name="Franch-Gras L."/>
            <person name="Hahn C."/>
            <person name="Garcia-Roger E.M."/>
            <person name="Carmona M.J."/>
            <person name="Serra M."/>
            <person name="Gomez A."/>
        </authorList>
    </citation>
    <scope>NUCLEOTIDE SEQUENCE [LARGE SCALE GENOMIC DNA]</scope>
    <source>
        <strain evidence="1">HYR1</strain>
    </source>
</reference>
<protein>
    <submittedName>
        <fullName evidence="1">Uncharacterized protein</fullName>
    </submittedName>
</protein>
<dbReference type="AlphaFoldDB" id="A0A3M7RE31"/>